<proteinExistence type="predicted"/>
<dbReference type="Gramene" id="PUZ44013">
    <property type="protein sequence ID" value="PUZ44013"/>
    <property type="gene ID" value="GQ55_8G054100"/>
</dbReference>
<feature type="region of interest" description="Disordered" evidence="1">
    <location>
        <begin position="80"/>
        <end position="99"/>
    </location>
</feature>
<evidence type="ECO:0000256" key="1">
    <source>
        <dbReference type="SAM" id="MobiDB-lite"/>
    </source>
</evidence>
<dbReference type="EMBL" id="CM009756">
    <property type="protein sequence ID" value="PUZ44013.1"/>
    <property type="molecule type" value="Genomic_DNA"/>
</dbReference>
<protein>
    <recommendedName>
        <fullName evidence="4">Retrotransposon gag domain-containing protein</fullName>
    </recommendedName>
</protein>
<dbReference type="SUPFAM" id="SSF50630">
    <property type="entry name" value="Acid proteases"/>
    <property type="match status" value="1"/>
</dbReference>
<dbReference type="Proteomes" id="UP000244336">
    <property type="component" value="Chromosome 8"/>
</dbReference>
<dbReference type="Pfam" id="PF08284">
    <property type="entry name" value="RVP_2"/>
    <property type="match status" value="1"/>
</dbReference>
<dbReference type="PANTHER" id="PTHR15503">
    <property type="entry name" value="LDOC1 RELATED"/>
    <property type="match status" value="1"/>
</dbReference>
<name>A0A2T7CL85_9POAL</name>
<dbReference type="OrthoDB" id="696334at2759"/>
<gene>
    <name evidence="2" type="ORF">GQ55_8G054100</name>
</gene>
<dbReference type="CDD" id="cd00303">
    <property type="entry name" value="retropepsin_like"/>
    <property type="match status" value="1"/>
</dbReference>
<keyword evidence="3" id="KW-1185">Reference proteome</keyword>
<dbReference type="InterPro" id="IPR032567">
    <property type="entry name" value="RTL1-rel"/>
</dbReference>
<dbReference type="PANTHER" id="PTHR15503:SF22">
    <property type="entry name" value="TRANSPOSON TY3-I GAG POLYPROTEIN"/>
    <property type="match status" value="1"/>
</dbReference>
<sequence length="261" mass="29303">MNRILAHNPYYEPVFFATKFVDGHCDDIRFMILLHRPKDLDTAYALASLQESNRSGFRGGLDKGEVQNYIRSVNRVQASPVPPPRLTLEGGSSSDRRVSISKMGDDKFSAMKAYRRARGQCYKCGEKWSHTHRCSPTVQIHVVEELLELLQTNEPVITEVMAADGTEGLRTVRLVGRIDDQKILILVDFGSSHSFISTQAACKLQRSRTTISPMKVKVANGTVLQCNIQLSDGHWTVQGYTFCTNFRVIELSSYDVVLGMD</sequence>
<dbReference type="Gene3D" id="2.40.70.10">
    <property type="entry name" value="Acid Proteases"/>
    <property type="match status" value="1"/>
</dbReference>
<evidence type="ECO:0000313" key="2">
    <source>
        <dbReference type="EMBL" id="PUZ44013.1"/>
    </source>
</evidence>
<organism evidence="2 3">
    <name type="scientific">Panicum hallii var. hallii</name>
    <dbReference type="NCBI Taxonomy" id="1504633"/>
    <lineage>
        <taxon>Eukaryota</taxon>
        <taxon>Viridiplantae</taxon>
        <taxon>Streptophyta</taxon>
        <taxon>Embryophyta</taxon>
        <taxon>Tracheophyta</taxon>
        <taxon>Spermatophyta</taxon>
        <taxon>Magnoliopsida</taxon>
        <taxon>Liliopsida</taxon>
        <taxon>Poales</taxon>
        <taxon>Poaceae</taxon>
        <taxon>PACMAD clade</taxon>
        <taxon>Panicoideae</taxon>
        <taxon>Panicodae</taxon>
        <taxon>Paniceae</taxon>
        <taxon>Panicinae</taxon>
        <taxon>Panicum</taxon>
        <taxon>Panicum sect. Panicum</taxon>
    </lineage>
</organism>
<evidence type="ECO:0008006" key="4">
    <source>
        <dbReference type="Google" id="ProtNLM"/>
    </source>
</evidence>
<dbReference type="InterPro" id="IPR021109">
    <property type="entry name" value="Peptidase_aspartic_dom_sf"/>
</dbReference>
<evidence type="ECO:0000313" key="3">
    <source>
        <dbReference type="Proteomes" id="UP000244336"/>
    </source>
</evidence>
<accession>A0A2T7CL85</accession>
<reference evidence="2 3" key="1">
    <citation type="submission" date="2018-04" db="EMBL/GenBank/DDBJ databases">
        <title>WGS assembly of Panicum hallii var. hallii HAL2.</title>
        <authorList>
            <person name="Lovell J."/>
            <person name="Jenkins J."/>
            <person name="Lowry D."/>
            <person name="Mamidi S."/>
            <person name="Sreedasyam A."/>
            <person name="Weng X."/>
            <person name="Barry K."/>
            <person name="Bonette J."/>
            <person name="Campitelli B."/>
            <person name="Daum C."/>
            <person name="Gordon S."/>
            <person name="Gould B."/>
            <person name="Lipzen A."/>
            <person name="MacQueen A."/>
            <person name="Palacio-Mejia J."/>
            <person name="Plott C."/>
            <person name="Shakirov E."/>
            <person name="Shu S."/>
            <person name="Yoshinaga Y."/>
            <person name="Zane M."/>
            <person name="Rokhsar D."/>
            <person name="Grimwood J."/>
            <person name="Schmutz J."/>
            <person name="Juenger T."/>
        </authorList>
    </citation>
    <scope>NUCLEOTIDE SEQUENCE [LARGE SCALE GENOMIC DNA]</scope>
    <source>
        <strain evidence="3">cv. HAL2</strain>
    </source>
</reference>
<dbReference type="AlphaFoldDB" id="A0A2T7CL85"/>